<dbReference type="GO" id="GO:0005814">
    <property type="term" value="C:centriole"/>
    <property type="evidence" value="ECO:0007669"/>
    <property type="project" value="UniProtKB-SubCell"/>
</dbReference>
<proteinExistence type="inferred from homology"/>
<evidence type="ECO:0000313" key="12">
    <source>
        <dbReference type="RefSeq" id="XP_032809886.1"/>
    </source>
</evidence>
<evidence type="ECO:0000256" key="10">
    <source>
        <dbReference type="SAM" id="MobiDB-lite"/>
    </source>
</evidence>
<evidence type="ECO:0000256" key="2">
    <source>
        <dbReference type="ARBA" id="ARBA00004123"/>
    </source>
</evidence>
<keyword evidence="7" id="KW-0206">Cytoskeleton</keyword>
<evidence type="ECO:0000256" key="5">
    <source>
        <dbReference type="ARBA" id="ARBA00022490"/>
    </source>
</evidence>
<sequence>MGTNMTKKVAWAGLRSDELGISREPGFISKRRVPYYVPRVGESLQWNAESRDLSGRDLSGRDLSGRDLPGRDLPGRDLSGRNAHNRDQKFTVASSARPVSKAERKTAVAIPLITSPKGQRVKRTEDRVAADITPAAENLSNTATRATHERPAEKSLNAMVPAAQTSLAILPPPPPKQAPSAPDFQAARAVEANVSEGVKHVLKRKAGMNVAPKRSCQRSSEYQHRYGGRTYTKVAPVLLAEQLKKTKADALISKRRPLLETRPRPKDEQPAEVAQQRDAVRIRKLKSEYMENFRAPCHYKFGDGGWVGIRSQHSALKGTEQSRSIGWLAEVRDLREKAESYKRRLLGTHFSRDHLNQILSEQNERWDQQSTSSAAAEDFSSAVEALDLARVRDKQRAWARRPREKGSGVADAAQERQVGNGRADNLKGGAADKADGAARVATEAFGKPPAESAVAWEENASGDAASAASAAPAAPTATFAETRELAADGARPHAAVQEEEEADDARERWSAASVRSEASGDEGGRFPTPRLTALGGAQRTHHDLTTPAVGGALLVSPPKEGLASQQRETPLGKLFSPHKYRDGASAAPPHSQSTARAPDLLPCAGTRTFDPLPLREEPWPSSPVREPLLHSAPARLLPGADERIALLSARSEASSSAASELLERAVQHRRDAWTKKTPS</sequence>
<feature type="region of interest" description="Disordered" evidence="10">
    <location>
        <begin position="445"/>
        <end position="626"/>
    </location>
</feature>
<dbReference type="KEGG" id="pmrn:116942286"/>
<evidence type="ECO:0000256" key="3">
    <source>
        <dbReference type="ARBA" id="ARBA00010494"/>
    </source>
</evidence>
<keyword evidence="8" id="KW-0539">Nucleus</keyword>
<dbReference type="RefSeq" id="XP_032809886.1">
    <property type="nucleotide sequence ID" value="XM_032953995.1"/>
</dbReference>
<dbReference type="Proteomes" id="UP001318040">
    <property type="component" value="Chromosome 14"/>
</dbReference>
<dbReference type="InterPro" id="IPR029136">
    <property type="entry name" value="MDM1"/>
</dbReference>
<dbReference type="GO" id="GO:0046600">
    <property type="term" value="P:negative regulation of centriole replication"/>
    <property type="evidence" value="ECO:0007669"/>
    <property type="project" value="InterPro"/>
</dbReference>
<protein>
    <recommendedName>
        <fullName evidence="4">Nuclear protein MDM1</fullName>
    </recommendedName>
</protein>
<dbReference type="GO" id="GO:0005874">
    <property type="term" value="C:microtubule"/>
    <property type="evidence" value="ECO:0007669"/>
    <property type="project" value="UniProtKB-KW"/>
</dbReference>
<reference evidence="12" key="1">
    <citation type="submission" date="2025-08" db="UniProtKB">
        <authorList>
            <consortium name="RefSeq"/>
        </authorList>
    </citation>
    <scope>IDENTIFICATION</scope>
    <source>
        <tissue evidence="12">Sperm</tissue>
    </source>
</reference>
<evidence type="ECO:0000256" key="7">
    <source>
        <dbReference type="ARBA" id="ARBA00023212"/>
    </source>
</evidence>
<keyword evidence="11" id="KW-1185">Reference proteome</keyword>
<evidence type="ECO:0000256" key="6">
    <source>
        <dbReference type="ARBA" id="ARBA00022701"/>
    </source>
</evidence>
<feature type="compositionally biased region" description="Basic and acidic residues" evidence="10">
    <location>
        <begin position="49"/>
        <end position="89"/>
    </location>
</feature>
<evidence type="ECO:0000256" key="9">
    <source>
        <dbReference type="ARBA" id="ARBA00045771"/>
    </source>
</evidence>
<comment type="function">
    <text evidence="9">Microtubule-binding protein that negatively regulates centriole duplication. Binds to and stabilizes microtubules.</text>
</comment>
<dbReference type="CTD" id="56890"/>
<keyword evidence="5" id="KW-0963">Cytoplasm</keyword>
<feature type="compositionally biased region" description="Low complexity" evidence="10">
    <location>
        <begin position="464"/>
        <end position="478"/>
    </location>
</feature>
<dbReference type="GO" id="GO:0008017">
    <property type="term" value="F:microtubule binding"/>
    <property type="evidence" value="ECO:0007669"/>
    <property type="project" value="InterPro"/>
</dbReference>
<dbReference type="GO" id="GO:0005634">
    <property type="term" value="C:nucleus"/>
    <property type="evidence" value="ECO:0007669"/>
    <property type="project" value="UniProtKB-SubCell"/>
</dbReference>
<dbReference type="PANTHER" id="PTHR32078">
    <property type="entry name" value="NUCLEAR PROTEIN MDM1"/>
    <property type="match status" value="1"/>
</dbReference>
<feature type="region of interest" description="Disordered" evidence="10">
    <location>
        <begin position="47"/>
        <end position="98"/>
    </location>
</feature>
<comment type="subcellular location">
    <subcellularLocation>
        <location evidence="1">Cytoplasm</location>
        <location evidence="1">Cytoskeleton</location>
        <location evidence="1">Microtubule organizing center</location>
        <location evidence="1">Centrosome</location>
        <location evidence="1">Centriole</location>
    </subcellularLocation>
    <subcellularLocation>
        <location evidence="2">Nucleus</location>
    </subcellularLocation>
</comment>
<feature type="region of interest" description="Disordered" evidence="10">
    <location>
        <begin position="393"/>
        <end position="431"/>
    </location>
</feature>
<organism evidence="11 12">
    <name type="scientific">Petromyzon marinus</name>
    <name type="common">Sea lamprey</name>
    <dbReference type="NCBI Taxonomy" id="7757"/>
    <lineage>
        <taxon>Eukaryota</taxon>
        <taxon>Metazoa</taxon>
        <taxon>Chordata</taxon>
        <taxon>Craniata</taxon>
        <taxon>Vertebrata</taxon>
        <taxon>Cyclostomata</taxon>
        <taxon>Hyperoartia</taxon>
        <taxon>Petromyzontiformes</taxon>
        <taxon>Petromyzontidae</taxon>
        <taxon>Petromyzon</taxon>
    </lineage>
</organism>
<accession>A0AAJ7WTS9</accession>
<evidence type="ECO:0000256" key="1">
    <source>
        <dbReference type="ARBA" id="ARBA00004114"/>
    </source>
</evidence>
<evidence type="ECO:0000313" key="11">
    <source>
        <dbReference type="Proteomes" id="UP001318040"/>
    </source>
</evidence>
<comment type="similarity">
    <text evidence="3">Belongs to the MDM1 family.</text>
</comment>
<dbReference type="Pfam" id="PF15501">
    <property type="entry name" value="MDM1"/>
    <property type="match status" value="3"/>
</dbReference>
<evidence type="ECO:0000256" key="4">
    <source>
        <dbReference type="ARBA" id="ARBA00013508"/>
    </source>
</evidence>
<evidence type="ECO:0000256" key="8">
    <source>
        <dbReference type="ARBA" id="ARBA00023242"/>
    </source>
</evidence>
<gene>
    <name evidence="12" type="primary">MDM1</name>
</gene>
<dbReference type="PANTHER" id="PTHR32078:SF1">
    <property type="entry name" value="NUCLEAR PROTEIN MDM1"/>
    <property type="match status" value="1"/>
</dbReference>
<dbReference type="AlphaFoldDB" id="A0AAJ7WTS9"/>
<name>A0AAJ7WTS9_PETMA</name>
<keyword evidence="6" id="KW-0493">Microtubule</keyword>